<dbReference type="InterPro" id="IPR051909">
    <property type="entry name" value="MFP_Cation_Efflux"/>
</dbReference>
<evidence type="ECO:0000259" key="4">
    <source>
        <dbReference type="Pfam" id="PF25954"/>
    </source>
</evidence>
<dbReference type="EMBL" id="FTOB01000003">
    <property type="protein sequence ID" value="SIS75160.1"/>
    <property type="molecule type" value="Genomic_DNA"/>
</dbReference>
<organism evidence="6 7">
    <name type="scientific">Zobellia uliginosa</name>
    <dbReference type="NCBI Taxonomy" id="143224"/>
    <lineage>
        <taxon>Bacteria</taxon>
        <taxon>Pseudomonadati</taxon>
        <taxon>Bacteroidota</taxon>
        <taxon>Flavobacteriia</taxon>
        <taxon>Flavobacteriales</taxon>
        <taxon>Flavobacteriaceae</taxon>
        <taxon>Zobellia</taxon>
    </lineage>
</organism>
<evidence type="ECO:0000256" key="3">
    <source>
        <dbReference type="SAM" id="MobiDB-lite"/>
    </source>
</evidence>
<feature type="region of interest" description="Disordered" evidence="3">
    <location>
        <begin position="1"/>
        <end position="22"/>
    </location>
</feature>
<dbReference type="InterPro" id="IPR058792">
    <property type="entry name" value="Beta-barrel_RND_2"/>
</dbReference>
<dbReference type="PANTHER" id="PTHR30097">
    <property type="entry name" value="CATION EFFLUX SYSTEM PROTEIN CUSB"/>
    <property type="match status" value="1"/>
</dbReference>
<protein>
    <submittedName>
        <fullName evidence="6">Membrane fusion protein, cobalt-zinc-cadmium efflux system</fullName>
    </submittedName>
</protein>
<keyword evidence="2" id="KW-0813">Transport</keyword>
<name>A0ABY1KTG9_9FLAO</name>
<dbReference type="InterPro" id="IPR058647">
    <property type="entry name" value="BSH_CzcB-like"/>
</dbReference>
<gene>
    <name evidence="6" type="ORF">SAMN05421766_103822</name>
</gene>
<feature type="domain" description="CzcB-like barrel-sandwich hybrid" evidence="5">
    <location>
        <begin position="68"/>
        <end position="211"/>
    </location>
</feature>
<dbReference type="PANTHER" id="PTHR30097:SF4">
    <property type="entry name" value="SLR6042 PROTEIN"/>
    <property type="match status" value="1"/>
</dbReference>
<comment type="similarity">
    <text evidence="1">Belongs to the membrane fusion protein (MFP) (TC 8.A.1) family.</text>
</comment>
<dbReference type="SUPFAM" id="SSF111369">
    <property type="entry name" value="HlyD-like secretion proteins"/>
    <property type="match status" value="1"/>
</dbReference>
<evidence type="ECO:0000256" key="2">
    <source>
        <dbReference type="ARBA" id="ARBA00022448"/>
    </source>
</evidence>
<sequence length="368" mass="40832">MTLLGCGSKASEDNSTEDQNTEKLDRRVFVSKAQFERSKMALGHIELKSFPITVQSSGMIDVPPENRAVVSATMGGYIKTIPLLIGDKVRKGQVLLTLENPDFIRLQQDYMEVNEKLTFLKSEYERQKTMMSEHITSQKSFLKAESIYKTTLATYNGLRKQLRLLNISPSQVESGNVTSVVRMYAPISGSVTKVNVSRGTYVSPASSIMEIINNDHIHLELSVFEKDIMKLKKGQEINFKVPESSADVFAAEVHLIGTAIEDNRTIKVHGHLKNEEQAHFLPGMFVEAEIITDTTEVHAISETAVVAIENAHLLLKLNEITDDAYYFDQVSVKTGSTYNGKVALTEMPGVTTEDTILTKGAFHLLGGD</sequence>
<dbReference type="NCBIfam" id="TIGR01730">
    <property type="entry name" value="RND_mfp"/>
    <property type="match status" value="1"/>
</dbReference>
<dbReference type="Pfam" id="PF25954">
    <property type="entry name" value="Beta-barrel_RND_2"/>
    <property type="match status" value="1"/>
</dbReference>
<evidence type="ECO:0000313" key="7">
    <source>
        <dbReference type="Proteomes" id="UP000185728"/>
    </source>
</evidence>
<accession>A0ABY1KTG9</accession>
<evidence type="ECO:0000256" key="1">
    <source>
        <dbReference type="ARBA" id="ARBA00009477"/>
    </source>
</evidence>
<proteinExistence type="inferred from homology"/>
<keyword evidence="7" id="KW-1185">Reference proteome</keyword>
<evidence type="ECO:0000259" key="5">
    <source>
        <dbReference type="Pfam" id="PF25973"/>
    </source>
</evidence>
<dbReference type="InterPro" id="IPR006143">
    <property type="entry name" value="RND_pump_MFP"/>
</dbReference>
<dbReference type="Proteomes" id="UP000185728">
    <property type="component" value="Unassembled WGS sequence"/>
</dbReference>
<reference evidence="6 7" key="1">
    <citation type="submission" date="2017-01" db="EMBL/GenBank/DDBJ databases">
        <authorList>
            <person name="Varghese N."/>
            <person name="Submissions S."/>
        </authorList>
    </citation>
    <scope>NUCLEOTIDE SEQUENCE [LARGE SCALE GENOMIC DNA]</scope>
    <source>
        <strain evidence="6 7">DSM 2061</strain>
    </source>
</reference>
<evidence type="ECO:0000313" key="6">
    <source>
        <dbReference type="EMBL" id="SIS75160.1"/>
    </source>
</evidence>
<dbReference type="Pfam" id="PF25973">
    <property type="entry name" value="BSH_CzcB"/>
    <property type="match status" value="1"/>
</dbReference>
<comment type="caution">
    <text evidence="6">The sequence shown here is derived from an EMBL/GenBank/DDBJ whole genome shotgun (WGS) entry which is preliminary data.</text>
</comment>
<dbReference type="Gene3D" id="2.40.50.100">
    <property type="match status" value="2"/>
</dbReference>
<feature type="domain" description="CusB-like beta-barrel" evidence="4">
    <location>
        <begin position="219"/>
        <end position="290"/>
    </location>
</feature>
<dbReference type="Gene3D" id="2.40.30.170">
    <property type="match status" value="1"/>
</dbReference>